<accession>A0A7X6R245</accession>
<dbReference type="EMBL" id="JAAXOS010000003">
    <property type="protein sequence ID" value="NKY25837.1"/>
    <property type="molecule type" value="Genomic_DNA"/>
</dbReference>
<dbReference type="PANTHER" id="PTHR33371">
    <property type="entry name" value="INTERMEMBRANE PHOSPHOLIPID TRANSPORT SYSTEM BINDING PROTEIN MLAD-RELATED"/>
    <property type="match status" value="1"/>
</dbReference>
<proteinExistence type="predicted"/>
<dbReference type="Pfam" id="PF02470">
    <property type="entry name" value="MlaD"/>
    <property type="match status" value="1"/>
</dbReference>
<dbReference type="PROSITE" id="PS51257">
    <property type="entry name" value="PROKAR_LIPOPROTEIN"/>
    <property type="match status" value="1"/>
</dbReference>
<dbReference type="InterPro" id="IPR003399">
    <property type="entry name" value="Mce/MlaD"/>
</dbReference>
<name>A0A7X6R245_9NOCA</name>
<keyword evidence="4" id="KW-1185">Reference proteome</keyword>
<gene>
    <name evidence="3" type="ORF">HGB38_06280</name>
</gene>
<dbReference type="PANTHER" id="PTHR33371:SF4">
    <property type="entry name" value="INTERMEMBRANE PHOSPHOLIPID TRANSPORT SYSTEM BINDING PROTEIN MLAD"/>
    <property type="match status" value="1"/>
</dbReference>
<dbReference type="AlphaFoldDB" id="A0A7X6R245"/>
<evidence type="ECO:0000256" key="1">
    <source>
        <dbReference type="SAM" id="SignalP"/>
    </source>
</evidence>
<evidence type="ECO:0000313" key="4">
    <source>
        <dbReference type="Proteomes" id="UP000540698"/>
    </source>
</evidence>
<organism evidence="3 4">
    <name type="scientific">Nocardia gamkensis</name>
    <dbReference type="NCBI Taxonomy" id="352869"/>
    <lineage>
        <taxon>Bacteria</taxon>
        <taxon>Bacillati</taxon>
        <taxon>Actinomycetota</taxon>
        <taxon>Actinomycetes</taxon>
        <taxon>Mycobacteriales</taxon>
        <taxon>Nocardiaceae</taxon>
        <taxon>Nocardia</taxon>
    </lineage>
</organism>
<evidence type="ECO:0000259" key="2">
    <source>
        <dbReference type="Pfam" id="PF02470"/>
    </source>
</evidence>
<dbReference type="Proteomes" id="UP000540698">
    <property type="component" value="Unassembled WGS sequence"/>
</dbReference>
<protein>
    <submittedName>
        <fullName evidence="3">MCE family protein</fullName>
    </submittedName>
</protein>
<sequence>MPMRTVFRVVRALAVLAVCAVVGCASGPLNRGPDDITVVAQFDSAAGLYVGNAVAVLGMPVGKVTEIAAKGAYVEVTMRVDGNAKIPANATAVTVSTSVLTDRHVEFTPGYRGGDALRDGARLGMDRTRTPVGVDRLIATADRMSGDLQGQQPGDGPIARLLAVAASATGGNGEQLRATMDELSRALRLGDDAGAGTRDAVTQIVNELSALVAAAARGDQVIREFGAASGQLGDMLAQLDIGSGSTGAQINAVMHQADDLLTANREALRSAASDTGTVMKALADYRDQLAEFLDLTPMLLDNGYNVVDQQAGGARIHALLDRVAFDGQMVKEVCNILGLRQLGCSTGTLQDFGPDFGITDMLEAMSRLPR</sequence>
<dbReference type="InterPro" id="IPR005693">
    <property type="entry name" value="Mce"/>
</dbReference>
<dbReference type="GO" id="GO:0005576">
    <property type="term" value="C:extracellular region"/>
    <property type="evidence" value="ECO:0007669"/>
    <property type="project" value="TreeGrafter"/>
</dbReference>
<comment type="caution">
    <text evidence="3">The sequence shown here is derived from an EMBL/GenBank/DDBJ whole genome shotgun (WGS) entry which is preliminary data.</text>
</comment>
<reference evidence="3 4" key="1">
    <citation type="submission" date="2020-04" db="EMBL/GenBank/DDBJ databases">
        <title>MicrobeNet Type strains.</title>
        <authorList>
            <person name="Nicholson A.C."/>
        </authorList>
    </citation>
    <scope>NUCLEOTIDE SEQUENCE [LARGE SCALE GENOMIC DNA]</scope>
    <source>
        <strain evidence="3 4">DSM 44956</strain>
    </source>
</reference>
<dbReference type="NCBIfam" id="TIGR00996">
    <property type="entry name" value="Mtu_fam_mce"/>
    <property type="match status" value="1"/>
</dbReference>
<keyword evidence="1" id="KW-0732">Signal</keyword>
<dbReference type="InterPro" id="IPR052336">
    <property type="entry name" value="MlaD_Phospholipid_Transporter"/>
</dbReference>
<evidence type="ECO:0000313" key="3">
    <source>
        <dbReference type="EMBL" id="NKY25837.1"/>
    </source>
</evidence>
<feature type="chain" id="PRO_5039565411" evidence="1">
    <location>
        <begin position="32"/>
        <end position="370"/>
    </location>
</feature>
<feature type="domain" description="Mce/MlaD" evidence="2">
    <location>
        <begin position="36"/>
        <end position="110"/>
    </location>
</feature>
<feature type="signal peptide" evidence="1">
    <location>
        <begin position="1"/>
        <end position="31"/>
    </location>
</feature>